<evidence type="ECO:0000256" key="2">
    <source>
        <dbReference type="SAM" id="MobiDB-lite"/>
    </source>
</evidence>
<comment type="similarity">
    <text evidence="1">Belongs to the CorA metal ion transporter (MIT) (TC 1.A.35.5) family.</text>
</comment>
<dbReference type="PANTHER" id="PTHR13890:SF31">
    <property type="entry name" value="MAGNESIUM TRANSPORTER MRS2-2-RELATED"/>
    <property type="match status" value="1"/>
</dbReference>
<feature type="compositionally biased region" description="Low complexity" evidence="2">
    <location>
        <begin position="10"/>
        <end position="33"/>
    </location>
</feature>
<keyword evidence="3" id="KW-0472">Membrane</keyword>
<proteinExistence type="inferred from homology"/>
<dbReference type="GO" id="GO:0015095">
    <property type="term" value="F:magnesium ion transmembrane transporter activity"/>
    <property type="evidence" value="ECO:0007669"/>
    <property type="project" value="TreeGrafter"/>
</dbReference>
<dbReference type="AlphaFoldDB" id="A0A8J4BHX9"/>
<accession>A0A8J4BHX9</accession>
<keyword evidence="3" id="KW-1133">Transmembrane helix</keyword>
<dbReference type="Proteomes" id="UP000747399">
    <property type="component" value="Unassembled WGS sequence"/>
</dbReference>
<gene>
    <name evidence="4" type="ORF">Vafri_16338</name>
</gene>
<dbReference type="InterPro" id="IPR039204">
    <property type="entry name" value="MRS2-like"/>
</dbReference>
<keyword evidence="3" id="KW-0812">Transmembrane</keyword>
<organism evidence="4 5">
    <name type="scientific">Volvox africanus</name>
    <dbReference type="NCBI Taxonomy" id="51714"/>
    <lineage>
        <taxon>Eukaryota</taxon>
        <taxon>Viridiplantae</taxon>
        <taxon>Chlorophyta</taxon>
        <taxon>core chlorophytes</taxon>
        <taxon>Chlorophyceae</taxon>
        <taxon>CS clade</taxon>
        <taxon>Chlamydomonadales</taxon>
        <taxon>Volvocaceae</taxon>
        <taxon>Volvox</taxon>
    </lineage>
</organism>
<sequence>ADRFGRPTRGSGSAASSASRDASEAGSSSSSKSVRLATTDWALQQAAAGGGGPRASPHDVEDCENLLEFYYVQAEALLGRLDALTERIDDTEDLVNIDLDNRRDGRDLLACVFVCLFVCLCVCFSVCL</sequence>
<evidence type="ECO:0000313" key="4">
    <source>
        <dbReference type="EMBL" id="GIL62021.1"/>
    </source>
</evidence>
<dbReference type="Gene3D" id="1.20.58.340">
    <property type="entry name" value="Magnesium transport protein CorA, transmembrane region"/>
    <property type="match status" value="1"/>
</dbReference>
<evidence type="ECO:0000256" key="3">
    <source>
        <dbReference type="SAM" id="Phobius"/>
    </source>
</evidence>
<feature type="transmembrane region" description="Helical" evidence="3">
    <location>
        <begin position="108"/>
        <end position="127"/>
    </location>
</feature>
<evidence type="ECO:0000256" key="1">
    <source>
        <dbReference type="ARBA" id="ARBA00007535"/>
    </source>
</evidence>
<protein>
    <submittedName>
        <fullName evidence="4">Uncharacterized protein</fullName>
    </submittedName>
</protein>
<feature type="non-terminal residue" evidence="4">
    <location>
        <position position="128"/>
    </location>
</feature>
<dbReference type="EMBL" id="BNCO01000049">
    <property type="protein sequence ID" value="GIL62021.1"/>
    <property type="molecule type" value="Genomic_DNA"/>
</dbReference>
<evidence type="ECO:0000313" key="5">
    <source>
        <dbReference type="Proteomes" id="UP000747399"/>
    </source>
</evidence>
<name>A0A8J4BHX9_9CHLO</name>
<reference evidence="4" key="1">
    <citation type="journal article" date="2021" name="Proc. Natl. Acad. Sci. U.S.A.">
        <title>Three genomes in the algal genus Volvox reveal the fate of a haploid sex-determining region after a transition to homothallism.</title>
        <authorList>
            <person name="Yamamoto K."/>
            <person name="Hamaji T."/>
            <person name="Kawai-Toyooka H."/>
            <person name="Matsuzaki R."/>
            <person name="Takahashi F."/>
            <person name="Nishimura Y."/>
            <person name="Kawachi M."/>
            <person name="Noguchi H."/>
            <person name="Minakuchi Y."/>
            <person name="Umen J.G."/>
            <person name="Toyoda A."/>
            <person name="Nozaki H."/>
        </authorList>
    </citation>
    <scope>NUCLEOTIDE SEQUENCE</scope>
    <source>
        <strain evidence="4">NIES-3780</strain>
    </source>
</reference>
<feature type="region of interest" description="Disordered" evidence="2">
    <location>
        <begin position="1"/>
        <end position="33"/>
    </location>
</feature>
<dbReference type="PANTHER" id="PTHR13890">
    <property type="entry name" value="RNA SPLICING PROTEIN MRS2, MITOCHONDRIAL"/>
    <property type="match status" value="1"/>
</dbReference>
<comment type="caution">
    <text evidence="4">The sequence shown here is derived from an EMBL/GenBank/DDBJ whole genome shotgun (WGS) entry which is preliminary data.</text>
</comment>
<dbReference type="Pfam" id="PF22099">
    <property type="entry name" value="MRS2-like"/>
    <property type="match status" value="1"/>
</dbReference>
<keyword evidence="5" id="KW-1185">Reference proteome</keyword>